<evidence type="ECO:0000313" key="2">
    <source>
        <dbReference type="Proteomes" id="UP000324800"/>
    </source>
</evidence>
<reference evidence="1 2" key="1">
    <citation type="submission" date="2019-03" db="EMBL/GenBank/DDBJ databases">
        <title>Single cell metagenomics reveals metabolic interactions within the superorganism composed of flagellate Streblomastix strix and complex community of Bacteroidetes bacteria on its surface.</title>
        <authorList>
            <person name="Treitli S.C."/>
            <person name="Kolisko M."/>
            <person name="Husnik F."/>
            <person name="Keeling P."/>
            <person name="Hampl V."/>
        </authorList>
    </citation>
    <scope>NUCLEOTIDE SEQUENCE [LARGE SCALE GENOMIC DNA]</scope>
    <source>
        <strain evidence="1">ST1C</strain>
    </source>
</reference>
<dbReference type="Proteomes" id="UP000324800">
    <property type="component" value="Unassembled WGS sequence"/>
</dbReference>
<gene>
    <name evidence="1" type="ORF">EZS28_044622</name>
</gene>
<sequence length="117" mass="13268">MFNASLNATYVDDKKTVRYYQNGELNHINNGTKGNQKYADGQRIAVEVDMITAPRRATFFVDDVEQPNFVIGIPKAIRFWACTYNDSSSFTVTKFERFIQSTAKGVKGSKALEWGKE</sequence>
<name>A0A5J4TQX9_9EUKA</name>
<proteinExistence type="predicted"/>
<comment type="caution">
    <text evidence="1">The sequence shown here is derived from an EMBL/GenBank/DDBJ whole genome shotgun (WGS) entry which is preliminary data.</text>
</comment>
<dbReference type="EMBL" id="SNRW01027793">
    <property type="protein sequence ID" value="KAA6359851.1"/>
    <property type="molecule type" value="Genomic_DNA"/>
</dbReference>
<organism evidence="1 2">
    <name type="scientific">Streblomastix strix</name>
    <dbReference type="NCBI Taxonomy" id="222440"/>
    <lineage>
        <taxon>Eukaryota</taxon>
        <taxon>Metamonada</taxon>
        <taxon>Preaxostyla</taxon>
        <taxon>Oxymonadida</taxon>
        <taxon>Streblomastigidae</taxon>
        <taxon>Streblomastix</taxon>
    </lineage>
</organism>
<protein>
    <submittedName>
        <fullName evidence="1">Uncharacterized protein</fullName>
    </submittedName>
</protein>
<accession>A0A5J4TQX9</accession>
<evidence type="ECO:0000313" key="1">
    <source>
        <dbReference type="EMBL" id="KAA6359851.1"/>
    </source>
</evidence>
<feature type="non-terminal residue" evidence="1">
    <location>
        <position position="117"/>
    </location>
</feature>
<dbReference type="AlphaFoldDB" id="A0A5J4TQX9"/>